<evidence type="ECO:0000259" key="9">
    <source>
        <dbReference type="Pfam" id="PF02230"/>
    </source>
</evidence>
<sequence length="296" mass="31278">MNNRVANSIPLSITSLLALLISGCGGSGDGGSTTPPPVTPPAAQCAGSSLDSGASCVTLDSRDAIVYKPNGEIKGIALFLHGAPGKPKKVSNIFNAKAITNDIQLLSVAPEGSNASWGWASVNDNATTTDVVFIKNLLTKLRAENTITSDNVYIFGYSAGGFMGYKLACQIPEQITALVSLAGQFRGEFTQCTTSTPITLHHFHSPADTDVPMNGRNTGNIKSVNDTLAHWRNINGCDATSNTTSHPGVINSSSGTETEIWQNCVLNVSFSNMANVPHEAAYDDEILRQIYSPIFN</sequence>
<dbReference type="InterPro" id="IPR043595">
    <property type="entry name" value="FaeB/C/D"/>
</dbReference>
<keyword evidence="11" id="KW-1185">Reference proteome</keyword>
<evidence type="ECO:0000256" key="1">
    <source>
        <dbReference type="ARBA" id="ARBA00004613"/>
    </source>
</evidence>
<protein>
    <recommendedName>
        <fullName evidence="9">Phospholipase/carboxylesterase/thioesterase domain-containing protein</fullName>
    </recommendedName>
</protein>
<feature type="chain" id="PRO_5045876218" description="Phospholipase/carboxylesterase/thioesterase domain-containing protein" evidence="8">
    <location>
        <begin position="28"/>
        <end position="296"/>
    </location>
</feature>
<feature type="domain" description="Phospholipase/carboxylesterase/thioesterase" evidence="9">
    <location>
        <begin position="133"/>
        <end position="214"/>
    </location>
</feature>
<feature type="signal peptide" evidence="8">
    <location>
        <begin position="1"/>
        <end position="27"/>
    </location>
</feature>
<evidence type="ECO:0000256" key="3">
    <source>
        <dbReference type="ARBA" id="ARBA00022651"/>
    </source>
</evidence>
<dbReference type="InterPro" id="IPR003140">
    <property type="entry name" value="PLipase/COase/thioEstase"/>
</dbReference>
<dbReference type="PANTHER" id="PTHR38050:SF2">
    <property type="entry name" value="FERULOYL ESTERASE C-RELATED"/>
    <property type="match status" value="1"/>
</dbReference>
<evidence type="ECO:0000313" key="11">
    <source>
        <dbReference type="Proteomes" id="UP001195963"/>
    </source>
</evidence>
<evidence type="ECO:0000256" key="5">
    <source>
        <dbReference type="ARBA" id="ARBA00022801"/>
    </source>
</evidence>
<evidence type="ECO:0000313" key="10">
    <source>
        <dbReference type="EMBL" id="MBW8183465.1"/>
    </source>
</evidence>
<gene>
    <name evidence="10" type="ORF">K0625_07275</name>
</gene>
<dbReference type="PROSITE" id="PS51257">
    <property type="entry name" value="PROKAR_LIPOPROTEIN"/>
    <property type="match status" value="1"/>
</dbReference>
<dbReference type="RefSeq" id="WP_220109085.1">
    <property type="nucleotide sequence ID" value="NZ_JAHZST010000004.1"/>
</dbReference>
<keyword evidence="2" id="KW-0964">Secreted</keyword>
<name>A0ABS7E1C7_9GAMM</name>
<comment type="subcellular location">
    <subcellularLocation>
        <location evidence="1">Secreted</location>
    </subcellularLocation>
</comment>
<dbReference type="Gene3D" id="3.40.50.1820">
    <property type="entry name" value="alpha/beta hydrolase"/>
    <property type="match status" value="1"/>
</dbReference>
<organism evidence="10 11">
    <name type="scientific">Shewanella nanhaiensis</name>
    <dbReference type="NCBI Taxonomy" id="2864872"/>
    <lineage>
        <taxon>Bacteria</taxon>
        <taxon>Pseudomonadati</taxon>
        <taxon>Pseudomonadota</taxon>
        <taxon>Gammaproteobacteria</taxon>
        <taxon>Alteromonadales</taxon>
        <taxon>Shewanellaceae</taxon>
        <taxon>Shewanella</taxon>
    </lineage>
</organism>
<dbReference type="PANTHER" id="PTHR38050">
    <property type="match status" value="1"/>
</dbReference>
<evidence type="ECO:0000256" key="6">
    <source>
        <dbReference type="ARBA" id="ARBA00023277"/>
    </source>
</evidence>
<evidence type="ECO:0000256" key="7">
    <source>
        <dbReference type="ARBA" id="ARBA00023326"/>
    </source>
</evidence>
<evidence type="ECO:0000256" key="2">
    <source>
        <dbReference type="ARBA" id="ARBA00022525"/>
    </source>
</evidence>
<keyword evidence="5" id="KW-0378">Hydrolase</keyword>
<evidence type="ECO:0000256" key="4">
    <source>
        <dbReference type="ARBA" id="ARBA00022729"/>
    </source>
</evidence>
<proteinExistence type="predicted"/>
<comment type="caution">
    <text evidence="10">The sequence shown here is derived from an EMBL/GenBank/DDBJ whole genome shotgun (WGS) entry which is preliminary data.</text>
</comment>
<dbReference type="Pfam" id="PF02230">
    <property type="entry name" value="Abhydrolase_2"/>
    <property type="match status" value="1"/>
</dbReference>
<dbReference type="EMBL" id="JAHZST010000004">
    <property type="protein sequence ID" value="MBW8183465.1"/>
    <property type="molecule type" value="Genomic_DNA"/>
</dbReference>
<reference evidence="10 11" key="1">
    <citation type="submission" date="2021-07" db="EMBL/GenBank/DDBJ databases">
        <title>Shewanella sp. nov, isolated from SCS.</title>
        <authorList>
            <person name="Cao W.R."/>
        </authorList>
    </citation>
    <scope>NUCLEOTIDE SEQUENCE [LARGE SCALE GENOMIC DNA]</scope>
    <source>
        <strain evidence="10 11">NR704-98</strain>
    </source>
</reference>
<keyword evidence="3" id="KW-0858">Xylan degradation</keyword>
<dbReference type="SUPFAM" id="SSF53474">
    <property type="entry name" value="alpha/beta-Hydrolases"/>
    <property type="match status" value="1"/>
</dbReference>
<dbReference type="Proteomes" id="UP001195963">
    <property type="component" value="Unassembled WGS sequence"/>
</dbReference>
<dbReference type="InterPro" id="IPR029058">
    <property type="entry name" value="AB_hydrolase_fold"/>
</dbReference>
<accession>A0ABS7E1C7</accession>
<keyword evidence="7" id="KW-0624">Polysaccharide degradation</keyword>
<keyword evidence="4 8" id="KW-0732">Signal</keyword>
<evidence type="ECO:0000256" key="8">
    <source>
        <dbReference type="SAM" id="SignalP"/>
    </source>
</evidence>
<keyword evidence="6" id="KW-0119">Carbohydrate metabolism</keyword>